<dbReference type="NCBIfam" id="TIGR01668">
    <property type="entry name" value="YqeG_hyp_ppase"/>
    <property type="match status" value="1"/>
</dbReference>
<sequence>MALFKPTWFKKTFQEITVPFLQENGIEVVLTDLDNTLIGWDEKEIDENLLDWVRSLKEAGIKIVLVSNNNEHRIKDAAEKLDVPYVYPGLKPLHKGFKEAQQLLEFDKSKTVMVGDQLLTDILGANTFGVRTIIVKPRKESDAWKTKINRFFEKGIFVVTQGASYHKKWEED</sequence>
<dbReference type="InterPro" id="IPR006549">
    <property type="entry name" value="HAD-SF_hydro_IIIA"/>
</dbReference>
<dbReference type="EC" id="3.1.3.-" evidence="1"/>
<dbReference type="NCBIfam" id="TIGR01549">
    <property type="entry name" value="HAD-SF-IA-v1"/>
    <property type="match status" value="1"/>
</dbReference>
<dbReference type="eggNOG" id="COG2179">
    <property type="taxonomic scope" value="Bacteria"/>
</dbReference>
<protein>
    <submittedName>
        <fullName evidence="1">HAD phosphatase, family IIIA</fullName>
        <ecNumber evidence="1">3.1.3.-</ecNumber>
    </submittedName>
</protein>
<dbReference type="InterPro" id="IPR006439">
    <property type="entry name" value="HAD-SF_hydro_IA"/>
</dbReference>
<dbReference type="InterPro" id="IPR036412">
    <property type="entry name" value="HAD-like_sf"/>
</dbReference>
<dbReference type="InterPro" id="IPR010021">
    <property type="entry name" value="PGPP1/Gep4"/>
</dbReference>
<name>C8NFK0_9LACT</name>
<dbReference type="SUPFAM" id="SSF56784">
    <property type="entry name" value="HAD-like"/>
    <property type="match status" value="1"/>
</dbReference>
<dbReference type="EMBL" id="ACKZ01000014">
    <property type="protein sequence ID" value="EEW37605.1"/>
    <property type="molecule type" value="Genomic_DNA"/>
</dbReference>
<accession>C8NFK0</accession>
<keyword evidence="1" id="KW-0378">Hydrolase</keyword>
<dbReference type="HOGENOM" id="CLU_056221_4_0_9"/>
<reference evidence="1 2" key="1">
    <citation type="submission" date="2009-08" db="EMBL/GenBank/DDBJ databases">
        <authorList>
            <person name="Muzny D."/>
            <person name="Qin X."/>
            <person name="Deng J."/>
            <person name="Jiang H."/>
            <person name="Liu Y."/>
            <person name="Qu J."/>
            <person name="Song X.-Z."/>
            <person name="Zhang L."/>
            <person name="Thornton R."/>
            <person name="Coyle M."/>
            <person name="Francisco L."/>
            <person name="Jackson L."/>
            <person name="Javaid M."/>
            <person name="Korchina V."/>
            <person name="Kovar C."/>
            <person name="Mata R."/>
            <person name="Mathew T."/>
            <person name="Ngo R."/>
            <person name="Nguyen L."/>
            <person name="Nguyen N."/>
            <person name="Okwuonu G."/>
            <person name="Ongeri F."/>
            <person name="Pham C."/>
            <person name="Simmons D."/>
            <person name="Wilczek-Boney K."/>
            <person name="Hale W."/>
            <person name="Jakkamsetti A."/>
            <person name="Pham P."/>
            <person name="Ruth R."/>
            <person name="San Lucas F."/>
            <person name="Warren J."/>
            <person name="Zhang J."/>
            <person name="Zhao Z."/>
            <person name="Zhou C."/>
            <person name="Zhu D."/>
            <person name="Lee S."/>
            <person name="Bess C."/>
            <person name="Blankenburg K."/>
            <person name="Forbes L."/>
            <person name="Fu Q."/>
            <person name="Gubbala S."/>
            <person name="Hirani K."/>
            <person name="Jayaseelan J.C."/>
            <person name="Lara F."/>
            <person name="Munidasa M."/>
            <person name="Palculict T."/>
            <person name="Patil S."/>
            <person name="Pu L.-L."/>
            <person name="Saada N."/>
            <person name="Tang L."/>
            <person name="Weissenberger G."/>
            <person name="Zhu Y."/>
            <person name="Hemphill L."/>
            <person name="Shang Y."/>
            <person name="Youmans B."/>
            <person name="Ayvaz T."/>
            <person name="Ross M."/>
            <person name="Santibanez J."/>
            <person name="Aqrawi P."/>
            <person name="Gross S."/>
            <person name="Joshi V."/>
            <person name="Fowler G."/>
            <person name="Nazareth L."/>
            <person name="Reid J."/>
            <person name="Worley K."/>
            <person name="Petrosino J."/>
            <person name="Highlander S."/>
            <person name="Gibbs R."/>
        </authorList>
    </citation>
    <scope>NUCLEOTIDE SEQUENCE [LARGE SCALE GENOMIC DNA]</scope>
    <source>
        <strain evidence="1 2">ATCC 49175</strain>
    </source>
</reference>
<dbReference type="Pfam" id="PF00702">
    <property type="entry name" value="Hydrolase"/>
    <property type="match status" value="1"/>
</dbReference>
<dbReference type="GO" id="GO:0008962">
    <property type="term" value="F:phosphatidylglycerophosphatase activity"/>
    <property type="evidence" value="ECO:0007669"/>
    <property type="project" value="InterPro"/>
</dbReference>
<evidence type="ECO:0000313" key="1">
    <source>
        <dbReference type="EMBL" id="EEW37605.1"/>
    </source>
</evidence>
<organism evidence="1 2">
    <name type="scientific">Granulicatella adiacens ATCC 49175</name>
    <dbReference type="NCBI Taxonomy" id="638301"/>
    <lineage>
        <taxon>Bacteria</taxon>
        <taxon>Bacillati</taxon>
        <taxon>Bacillota</taxon>
        <taxon>Bacilli</taxon>
        <taxon>Lactobacillales</taxon>
        <taxon>Carnobacteriaceae</taxon>
        <taxon>Granulicatella</taxon>
    </lineage>
</organism>
<dbReference type="Gene3D" id="3.40.50.1000">
    <property type="entry name" value="HAD superfamily/HAD-like"/>
    <property type="match status" value="1"/>
</dbReference>
<dbReference type="GO" id="GO:0005737">
    <property type="term" value="C:cytoplasm"/>
    <property type="evidence" value="ECO:0007669"/>
    <property type="project" value="TreeGrafter"/>
</dbReference>
<dbReference type="NCBIfam" id="TIGR01662">
    <property type="entry name" value="HAD-SF-IIIA"/>
    <property type="match status" value="1"/>
</dbReference>
<dbReference type="GeneID" id="78412978"/>
<proteinExistence type="predicted"/>
<evidence type="ECO:0000313" key="2">
    <source>
        <dbReference type="Proteomes" id="UP000005926"/>
    </source>
</evidence>
<keyword evidence="2" id="KW-1185">Reference proteome</keyword>
<dbReference type="PANTHER" id="PTHR19288:SF25">
    <property type="entry name" value="PHOSPHATIDYLGLYCEROPHOSPHATASE GEP4, MITOCHONDRIAL"/>
    <property type="match status" value="1"/>
</dbReference>
<dbReference type="InterPro" id="IPR023214">
    <property type="entry name" value="HAD_sf"/>
</dbReference>
<dbReference type="RefSeq" id="WP_005606002.1">
    <property type="nucleotide sequence ID" value="NZ_CP102283.1"/>
</dbReference>
<dbReference type="CDD" id="cd16416">
    <property type="entry name" value="HAD_BsYqeG-like"/>
    <property type="match status" value="1"/>
</dbReference>
<dbReference type="Proteomes" id="UP000005926">
    <property type="component" value="Unassembled WGS sequence"/>
</dbReference>
<dbReference type="AlphaFoldDB" id="C8NFK0"/>
<dbReference type="PANTHER" id="PTHR19288">
    <property type="entry name" value="4-NITROPHENYLPHOSPHATASE-RELATED"/>
    <property type="match status" value="1"/>
</dbReference>
<gene>
    <name evidence="1" type="primary">yqeG</name>
    <name evidence="1" type="ORF">HMPREF0444_0695</name>
</gene>
<comment type="caution">
    <text evidence="1">The sequence shown here is derived from an EMBL/GenBank/DDBJ whole genome shotgun (WGS) entry which is preliminary data.</text>
</comment>
<dbReference type="STRING" id="638301.HMPREF0444_0695"/>